<evidence type="ECO:0000256" key="4">
    <source>
        <dbReference type="ARBA" id="ARBA00022989"/>
    </source>
</evidence>
<dbReference type="PANTHER" id="PTHR13802:SF60">
    <property type="entry name" value="PROTEIN CBG06057"/>
    <property type="match status" value="1"/>
</dbReference>
<dbReference type="EMBL" id="CAJGYM010000096">
    <property type="protein sequence ID" value="CAD6197500.1"/>
    <property type="molecule type" value="Genomic_DNA"/>
</dbReference>
<dbReference type="Pfam" id="PF03782">
    <property type="entry name" value="AMOP"/>
    <property type="match status" value="1"/>
</dbReference>
<dbReference type="InterPro" id="IPR057018">
    <property type="entry name" value="F54D1_6-like_Ig-like"/>
</dbReference>
<dbReference type="SMART" id="SM00539">
    <property type="entry name" value="NIDO"/>
    <property type="match status" value="1"/>
</dbReference>
<evidence type="ECO:0000256" key="5">
    <source>
        <dbReference type="ARBA" id="ARBA00023136"/>
    </source>
</evidence>
<dbReference type="InterPro" id="IPR057019">
    <property type="entry name" value="F54D1_6-like_Ig-like_2"/>
</dbReference>
<dbReference type="PANTHER" id="PTHR13802">
    <property type="entry name" value="MUCIN 4-RELATED"/>
    <property type="match status" value="1"/>
</dbReference>
<keyword evidence="3 7" id="KW-0812">Transmembrane</keyword>
<comment type="subcellular location">
    <subcellularLocation>
        <location evidence="2">Membrane</location>
    </subcellularLocation>
    <subcellularLocation>
        <location evidence="1">Nucleus</location>
    </subcellularLocation>
</comment>
<dbReference type="Proteomes" id="UP000835052">
    <property type="component" value="Unassembled WGS sequence"/>
</dbReference>
<feature type="signal peptide" evidence="8">
    <location>
        <begin position="1"/>
        <end position="23"/>
    </location>
</feature>
<feature type="domain" description="AMOP" evidence="9">
    <location>
        <begin position="854"/>
        <end position="1035"/>
    </location>
</feature>
<accession>A0A8S1HWQ9</accession>
<dbReference type="InterPro" id="IPR009057">
    <property type="entry name" value="Homeodomain-like_sf"/>
</dbReference>
<keyword evidence="12" id="KW-1185">Reference proteome</keyword>
<dbReference type="SMART" id="SM00723">
    <property type="entry name" value="AMOP"/>
    <property type="match status" value="1"/>
</dbReference>
<evidence type="ECO:0000256" key="6">
    <source>
        <dbReference type="SAM" id="MobiDB-lite"/>
    </source>
</evidence>
<dbReference type="Pfam" id="PF24462">
    <property type="entry name" value="Ig_F54D1_6"/>
    <property type="match status" value="1"/>
</dbReference>
<protein>
    <recommendedName>
        <fullName evidence="13">AMOP domain-containing protein</fullName>
    </recommendedName>
</protein>
<evidence type="ECO:0000313" key="12">
    <source>
        <dbReference type="Proteomes" id="UP000835052"/>
    </source>
</evidence>
<comment type="caution">
    <text evidence="11">The sequence shown here is derived from an EMBL/GenBank/DDBJ whole genome shotgun (WGS) entry which is preliminary data.</text>
</comment>
<proteinExistence type="predicted"/>
<dbReference type="InterPro" id="IPR005533">
    <property type="entry name" value="AMOP_dom"/>
</dbReference>
<dbReference type="PROSITE" id="PS51220">
    <property type="entry name" value="NIDO"/>
    <property type="match status" value="1"/>
</dbReference>
<evidence type="ECO:0000256" key="1">
    <source>
        <dbReference type="ARBA" id="ARBA00004123"/>
    </source>
</evidence>
<name>A0A8S1HWQ9_9PELO</name>
<feature type="compositionally biased region" description="Basic and acidic residues" evidence="6">
    <location>
        <begin position="1604"/>
        <end position="1624"/>
    </location>
</feature>
<dbReference type="InterPro" id="IPR057017">
    <property type="entry name" value="F54D1_6-like_C"/>
</dbReference>
<reference evidence="11" key="1">
    <citation type="submission" date="2020-10" db="EMBL/GenBank/DDBJ databases">
        <authorList>
            <person name="Kikuchi T."/>
        </authorList>
    </citation>
    <scope>NUCLEOTIDE SEQUENCE</scope>
    <source>
        <strain evidence="11">NKZ352</strain>
    </source>
</reference>
<keyword evidence="8" id="KW-0732">Signal</keyword>
<dbReference type="GO" id="GO:0007160">
    <property type="term" value="P:cell-matrix adhesion"/>
    <property type="evidence" value="ECO:0007669"/>
    <property type="project" value="InterPro"/>
</dbReference>
<dbReference type="GO" id="GO:0016020">
    <property type="term" value="C:membrane"/>
    <property type="evidence" value="ECO:0007669"/>
    <property type="project" value="UniProtKB-SubCell"/>
</dbReference>
<evidence type="ECO:0000313" key="11">
    <source>
        <dbReference type="EMBL" id="CAD6197500.1"/>
    </source>
</evidence>
<feature type="region of interest" description="Disordered" evidence="6">
    <location>
        <begin position="1569"/>
        <end position="1624"/>
    </location>
</feature>
<evidence type="ECO:0000256" key="2">
    <source>
        <dbReference type="ARBA" id="ARBA00004370"/>
    </source>
</evidence>
<dbReference type="OrthoDB" id="9972657at2759"/>
<dbReference type="Pfam" id="PF24678">
    <property type="entry name" value="DUF7658"/>
    <property type="match status" value="1"/>
</dbReference>
<dbReference type="GO" id="GO:0005634">
    <property type="term" value="C:nucleus"/>
    <property type="evidence" value="ECO:0007669"/>
    <property type="project" value="UniProtKB-SubCell"/>
</dbReference>
<dbReference type="Gene3D" id="3.30.420.10">
    <property type="entry name" value="Ribonuclease H-like superfamily/Ribonuclease H"/>
    <property type="match status" value="1"/>
</dbReference>
<dbReference type="PROSITE" id="PS50856">
    <property type="entry name" value="AMOP"/>
    <property type="match status" value="1"/>
</dbReference>
<feature type="domain" description="NIDO" evidence="10">
    <location>
        <begin position="186"/>
        <end position="350"/>
    </location>
</feature>
<dbReference type="InterPro" id="IPR056075">
    <property type="entry name" value="DUF7658"/>
</dbReference>
<evidence type="ECO:0000256" key="3">
    <source>
        <dbReference type="ARBA" id="ARBA00022692"/>
    </source>
</evidence>
<dbReference type="InterPro" id="IPR051495">
    <property type="entry name" value="Epithelial_Barrier/Signaling"/>
</dbReference>
<feature type="chain" id="PRO_5035716137" description="AMOP domain-containing protein" evidence="8">
    <location>
        <begin position="24"/>
        <end position="1624"/>
    </location>
</feature>
<feature type="transmembrane region" description="Helical" evidence="7">
    <location>
        <begin position="1531"/>
        <end position="1558"/>
    </location>
</feature>
<sequence length="1624" mass="186157">MRWTEGPPLIVAVVALAAAVVEAQMMQQPQSAQINQNIGQQDASSLFTGTGTNLYYGVNLVPFGPEVGDHEVNPGLLTAGQTIDLHMFFPFYGGLYNYTTLSVNGYIGFATVLDQGPTINVGPDMTDWPRHEDPAMIAPYLCKQQIPQTLNPGMRSGVFYRLMMRQSLFGRQSNSNANLGGTYQSSFFGQPASLACPGTADSYVRCDPNADYFLDLMMSWLQEGVAGAAAFRADAALVVTWYNTASAISGRSDIDAGQLATYQVVWLTDETARLSYVILNYDRLGFDAADFRANSRSGRCQVMVAPSPYRTAIIDCVKSGMTNSEIVKKLKVSRVLVFRTAQRYRRLGTSDDMQRRGRPVTVTTPEAVKAVREKIKRTPERSVRKMSKEHEMSRESMRTIVKDKLKMNPYRCCPGPILTTETDHGPSNKTAHRSSCQRYSRVVSRQFSELISAADWPASSPDLNPMDYAVWIYLTEKVSSKNYASLKTALIKKWDEIDDDYLRAVIDAYPKRLKAAVFNGGNHTGIVPVDPTQAYKNTPKVLAQRSGVPQMVRGRYMFRVDDVVRPAGCSNKTGGTYPMLIYPNIVNMLGEMTVDVNAICLDRSQTYILMIEQRQTATCTVLTPAIARCNLPKIYDWGTKTVYFQPQSGGANDEKAFVGYIYFVPPTLDPMRLDIGNIYDWFKNPIPYQVMPLVWYPRNFTNPDITTHMEQLRMNDDSMYSVQLGLYVIAYREYKDDNIKKFRPEHRVIARLATYSNRNTYEYRWKPQEERINMNQVEQWYMTDWERMNELYMYRFGYLKLAPIKPNQEQNPQILLSGLVSAPISLHWLWTSNNPKFSTTTYSQNDESARVEYVKKKALEMCHDWYDEDGAQWNFIRDTETNSSCPCIERQAIADIGRFMPHPRCSQAFRDITCTTSIGSRNCYMSSQNILTSYAGDGRTFNSENTARFPTHYGQVCCYDDQGHLMQTSYQPVIKVTPEVPYNPGFPLRAYEFGTPPYMGQYEVPGLSAFHNDYMPYFLCCKYADFRCQMFYWRRPSSGCQEYQPPAYGEVMGAGSFNTIDNDKFIFNEPGVYNFLYIPKTFTTPEVKVQIRMERYPNRRVDFSLLGRYMSQQDLVQPTNATVVTGVVLEATGTDRVHVLSRKDTRRFRYRTSIIVGNILRYFDTMRIQRFRGVMIYVNNVERGQPEIYVVLEEAQIGIRVRESYAIDIDRLTEYQESMGMLNVAISVPPQYGVRPDGDKTREMEYRQRYNLPRVSGVMRPFPDQTSNSYLQTLTLNDVNSETYRQQIINLYRVQGSGEPGSDQNINAAGNGYGMPTENMFTTSRDEDKKFEVFPEAYMKSGPIFKTAPKYETGQYRFYPITGQAMNQRLQQCRDMQQSNTINLQPLQSQLTLEFGQTQCPDNPSAVIQDCGDSVSCLYDYFTLNAKILGMNVKNEWNIFGTERMDASRHYNSCGVINIEYPEYLMKTSSLSSAYLQGDVARFECFQSHWIKGVHEYRCGVIVDRNRPLEYRYEWNKGEQPWCRSREKENFLIWLSAILGTIAIIMGIVFIFLCCWCLKQKKISERRQNNDLQSRSTSLSRPKYPIEESEPLNEKRFTSYPDDFAPHSREEKYDPDFHGLKTSV</sequence>
<dbReference type="InterPro" id="IPR003886">
    <property type="entry name" value="NIDO_dom"/>
</dbReference>
<gene>
    <name evidence="11" type="ORF">CAUJ_LOCUS13409</name>
</gene>
<evidence type="ECO:0000256" key="7">
    <source>
        <dbReference type="SAM" id="Phobius"/>
    </source>
</evidence>
<evidence type="ECO:0000256" key="8">
    <source>
        <dbReference type="SAM" id="SignalP"/>
    </source>
</evidence>
<dbReference type="Pfam" id="PF24464">
    <property type="entry name" value="Ig_F54D1_6_2"/>
    <property type="match status" value="1"/>
</dbReference>
<keyword evidence="4 7" id="KW-1133">Transmembrane helix</keyword>
<dbReference type="InterPro" id="IPR036397">
    <property type="entry name" value="RNaseH_sf"/>
</dbReference>
<dbReference type="Pfam" id="PF06119">
    <property type="entry name" value="NIDO"/>
    <property type="match status" value="1"/>
</dbReference>
<evidence type="ECO:0000259" key="10">
    <source>
        <dbReference type="PROSITE" id="PS51220"/>
    </source>
</evidence>
<evidence type="ECO:0008006" key="13">
    <source>
        <dbReference type="Google" id="ProtNLM"/>
    </source>
</evidence>
<evidence type="ECO:0000259" key="9">
    <source>
        <dbReference type="PROSITE" id="PS50856"/>
    </source>
</evidence>
<dbReference type="SUPFAM" id="SSF46689">
    <property type="entry name" value="Homeodomain-like"/>
    <property type="match status" value="1"/>
</dbReference>
<organism evidence="11 12">
    <name type="scientific">Caenorhabditis auriculariae</name>
    <dbReference type="NCBI Taxonomy" id="2777116"/>
    <lineage>
        <taxon>Eukaryota</taxon>
        <taxon>Metazoa</taxon>
        <taxon>Ecdysozoa</taxon>
        <taxon>Nematoda</taxon>
        <taxon>Chromadorea</taxon>
        <taxon>Rhabditida</taxon>
        <taxon>Rhabditina</taxon>
        <taxon>Rhabditomorpha</taxon>
        <taxon>Rhabditoidea</taxon>
        <taxon>Rhabditidae</taxon>
        <taxon>Peloderinae</taxon>
        <taxon>Caenorhabditis</taxon>
    </lineage>
</organism>
<feature type="compositionally biased region" description="Polar residues" evidence="6">
    <location>
        <begin position="1570"/>
        <end position="1580"/>
    </location>
</feature>
<dbReference type="Pfam" id="PF24469">
    <property type="entry name" value="F54D1_6_C"/>
    <property type="match status" value="1"/>
</dbReference>
<dbReference type="GO" id="GO:0003676">
    <property type="term" value="F:nucleic acid binding"/>
    <property type="evidence" value="ECO:0007669"/>
    <property type="project" value="InterPro"/>
</dbReference>
<keyword evidence="5 7" id="KW-0472">Membrane</keyword>